<dbReference type="PROSITE" id="PS50102">
    <property type="entry name" value="RRM"/>
    <property type="match status" value="1"/>
</dbReference>
<sequence>MDRFDGGRASFRMPGEKVFSPTGKPPHAMFKTLRRLHGQNLESRGLNDLTDAFQNFVTRARFFSIGKLRRTWSQSAAEFMKYRRLLPQLLADGQEFGNDEANDAFDAVLSFQAGQKDERKIVVGNISSRVTASQLQSFFSRYGKVVHCSLPKTDSKKSLFSTLPKSAKNTGTAVITFKKPDEAEKAKAACDEDLKFYDQIMTVSAYVAKKKGGKGMVLSDDTPDESRLSRASSTQSLASQMSVSAHEGTSFNLDALPDRALEHVLASLPIFDAIKYERVNKRWMEASMKSWNHINTLTFSREADGQGRGFTKQSPLLTSQLRAILRRAGAHLRALDLSGVVHLLDGKAPAVIAERCPNLKCLDISGISASWQSLGELGDSLHGLEKLSYRDMSCATDKHLWFLVRGSAKSLKFVEFRGCRRFRGRCFRLFGHHLEQLYLDGCSRIDEMAIEDLCTNATQLKELRLNECFRITDSSINMISRTMPDLQAITLCGDSFTQLSSSGLSHLSRLTNLVEIALDYNPLVSDELINHLVEHATGLKCVSLANAGTDQSISTAGLRRLAELRDLEQIDLSSIAAVRSPVLTDLFTKCPKLELIQLRNCVYLCDDGLSQAGKSRRLRHLDLSGSILITSNSVQELIKAFPQTDGATTITVVVGGTVAEASALRVKGSRVAVDFSDYSSLVNMAGSQCSTGGFQIGNDDDESDDEFDVLTAQRSFYIDAICGEDESPVLENEKEMLEWATREAKNLGLIKQ</sequence>
<dbReference type="Gene3D" id="3.30.70.330">
    <property type="match status" value="1"/>
</dbReference>
<dbReference type="SUPFAM" id="SSF52047">
    <property type="entry name" value="RNI-like"/>
    <property type="match status" value="1"/>
</dbReference>
<protein>
    <recommendedName>
        <fullName evidence="8">RNA-binding protein EEED8.10</fullName>
    </recommendedName>
</protein>
<dbReference type="GO" id="GO:0031146">
    <property type="term" value="P:SCF-dependent proteasomal ubiquitin-dependent protein catabolic process"/>
    <property type="evidence" value="ECO:0007669"/>
    <property type="project" value="TreeGrafter"/>
</dbReference>
<name>A0AA36CQ13_9BILA</name>
<dbReference type="CDD" id="cd00590">
    <property type="entry name" value="RRM_SF"/>
    <property type="match status" value="1"/>
</dbReference>
<dbReference type="Pfam" id="PF00076">
    <property type="entry name" value="RRM_1"/>
    <property type="match status" value="1"/>
</dbReference>
<evidence type="ECO:0000313" key="6">
    <source>
        <dbReference type="EMBL" id="CAJ0573181.1"/>
    </source>
</evidence>
<dbReference type="GO" id="GO:0019005">
    <property type="term" value="C:SCF ubiquitin ligase complex"/>
    <property type="evidence" value="ECO:0007669"/>
    <property type="project" value="TreeGrafter"/>
</dbReference>
<dbReference type="AlphaFoldDB" id="A0AA36CQ13"/>
<dbReference type="GO" id="GO:0003723">
    <property type="term" value="F:RNA binding"/>
    <property type="evidence" value="ECO:0007669"/>
    <property type="project" value="UniProtKB-UniRule"/>
</dbReference>
<evidence type="ECO:0000313" key="7">
    <source>
        <dbReference type="Proteomes" id="UP001177023"/>
    </source>
</evidence>
<accession>A0AA36CQ13</accession>
<feature type="compositionally biased region" description="Polar residues" evidence="3">
    <location>
        <begin position="229"/>
        <end position="239"/>
    </location>
</feature>
<dbReference type="Gene3D" id="3.80.10.10">
    <property type="entry name" value="Ribonuclease Inhibitor"/>
    <property type="match status" value="3"/>
</dbReference>
<feature type="region of interest" description="Disordered" evidence="3">
    <location>
        <begin position="1"/>
        <end position="25"/>
    </location>
</feature>
<keyword evidence="1" id="KW-0833">Ubl conjugation pathway</keyword>
<feature type="domain" description="RRM" evidence="4">
    <location>
        <begin position="119"/>
        <end position="186"/>
    </location>
</feature>
<dbReference type="InterPro" id="IPR032675">
    <property type="entry name" value="LRR_dom_sf"/>
</dbReference>
<dbReference type="InterPro" id="IPR000504">
    <property type="entry name" value="RRM_dom"/>
</dbReference>
<feature type="domain" description="F-box" evidence="5">
    <location>
        <begin position="250"/>
        <end position="294"/>
    </location>
</feature>
<evidence type="ECO:0000259" key="4">
    <source>
        <dbReference type="PROSITE" id="PS50102"/>
    </source>
</evidence>
<dbReference type="InterPro" id="IPR001810">
    <property type="entry name" value="F-box_dom"/>
</dbReference>
<evidence type="ECO:0000256" key="3">
    <source>
        <dbReference type="SAM" id="MobiDB-lite"/>
    </source>
</evidence>
<dbReference type="SUPFAM" id="SSF81383">
    <property type="entry name" value="F-box domain"/>
    <property type="match status" value="1"/>
</dbReference>
<dbReference type="InterPro" id="IPR006553">
    <property type="entry name" value="Leu-rich_rpt_Cys-con_subtyp"/>
</dbReference>
<reference evidence="6" key="1">
    <citation type="submission" date="2023-06" db="EMBL/GenBank/DDBJ databases">
        <authorList>
            <person name="Delattre M."/>
        </authorList>
    </citation>
    <scope>NUCLEOTIDE SEQUENCE</scope>
    <source>
        <strain evidence="6">AF72</strain>
    </source>
</reference>
<dbReference type="SUPFAM" id="SSF54928">
    <property type="entry name" value="RNA-binding domain, RBD"/>
    <property type="match status" value="1"/>
</dbReference>
<proteinExistence type="predicted"/>
<evidence type="ECO:0000259" key="5">
    <source>
        <dbReference type="PROSITE" id="PS50181"/>
    </source>
</evidence>
<evidence type="ECO:0008006" key="8">
    <source>
        <dbReference type="Google" id="ProtNLM"/>
    </source>
</evidence>
<keyword evidence="7" id="KW-1185">Reference proteome</keyword>
<dbReference type="InterPro" id="IPR035979">
    <property type="entry name" value="RBD_domain_sf"/>
</dbReference>
<dbReference type="Proteomes" id="UP001177023">
    <property type="component" value="Unassembled WGS sequence"/>
</dbReference>
<comment type="caution">
    <text evidence="6">The sequence shown here is derived from an EMBL/GenBank/DDBJ whole genome shotgun (WGS) entry which is preliminary data.</text>
</comment>
<organism evidence="6 7">
    <name type="scientific">Mesorhabditis spiculigera</name>
    <dbReference type="NCBI Taxonomy" id="96644"/>
    <lineage>
        <taxon>Eukaryota</taxon>
        <taxon>Metazoa</taxon>
        <taxon>Ecdysozoa</taxon>
        <taxon>Nematoda</taxon>
        <taxon>Chromadorea</taxon>
        <taxon>Rhabditida</taxon>
        <taxon>Rhabditina</taxon>
        <taxon>Rhabditomorpha</taxon>
        <taxon>Rhabditoidea</taxon>
        <taxon>Rhabditidae</taxon>
        <taxon>Mesorhabditinae</taxon>
        <taxon>Mesorhabditis</taxon>
    </lineage>
</organism>
<dbReference type="PROSITE" id="PS50181">
    <property type="entry name" value="FBOX"/>
    <property type="match status" value="1"/>
</dbReference>
<gene>
    <name evidence="6" type="ORF">MSPICULIGERA_LOCUS11549</name>
</gene>
<dbReference type="InterPro" id="IPR012677">
    <property type="entry name" value="Nucleotide-bd_a/b_plait_sf"/>
</dbReference>
<dbReference type="EMBL" id="CATQJA010002614">
    <property type="protein sequence ID" value="CAJ0573181.1"/>
    <property type="molecule type" value="Genomic_DNA"/>
</dbReference>
<feature type="non-terminal residue" evidence="6">
    <location>
        <position position="752"/>
    </location>
</feature>
<evidence type="ECO:0000256" key="2">
    <source>
        <dbReference type="PROSITE-ProRule" id="PRU00176"/>
    </source>
</evidence>
<keyword evidence="2" id="KW-0694">RNA-binding</keyword>
<dbReference type="InterPro" id="IPR036047">
    <property type="entry name" value="F-box-like_dom_sf"/>
</dbReference>
<feature type="region of interest" description="Disordered" evidence="3">
    <location>
        <begin position="216"/>
        <end position="239"/>
    </location>
</feature>
<dbReference type="SMART" id="SM00360">
    <property type="entry name" value="RRM"/>
    <property type="match status" value="1"/>
</dbReference>
<dbReference type="PANTHER" id="PTHR13318">
    <property type="entry name" value="PARTNER OF PAIRED, ISOFORM B-RELATED"/>
    <property type="match status" value="1"/>
</dbReference>
<dbReference type="SMART" id="SM00367">
    <property type="entry name" value="LRR_CC"/>
    <property type="match status" value="6"/>
</dbReference>
<evidence type="ECO:0000256" key="1">
    <source>
        <dbReference type="ARBA" id="ARBA00022786"/>
    </source>
</evidence>